<organism evidence="2 3">
    <name type="scientific">Didymella exigua CBS 183.55</name>
    <dbReference type="NCBI Taxonomy" id="1150837"/>
    <lineage>
        <taxon>Eukaryota</taxon>
        <taxon>Fungi</taxon>
        <taxon>Dikarya</taxon>
        <taxon>Ascomycota</taxon>
        <taxon>Pezizomycotina</taxon>
        <taxon>Dothideomycetes</taxon>
        <taxon>Pleosporomycetidae</taxon>
        <taxon>Pleosporales</taxon>
        <taxon>Pleosporineae</taxon>
        <taxon>Didymellaceae</taxon>
        <taxon>Didymella</taxon>
    </lineage>
</organism>
<gene>
    <name evidence="2" type="ORF">M421DRAFT_227519</name>
</gene>
<evidence type="ECO:0000313" key="3">
    <source>
        <dbReference type="Proteomes" id="UP000800082"/>
    </source>
</evidence>
<protein>
    <submittedName>
        <fullName evidence="2">Uncharacterized protein</fullName>
    </submittedName>
</protein>
<dbReference type="Proteomes" id="UP000800082">
    <property type="component" value="Unassembled WGS sequence"/>
</dbReference>
<evidence type="ECO:0000256" key="1">
    <source>
        <dbReference type="SAM" id="Phobius"/>
    </source>
</evidence>
<keyword evidence="3" id="KW-1185">Reference proteome</keyword>
<evidence type="ECO:0000313" key="2">
    <source>
        <dbReference type="EMBL" id="KAF1925921.1"/>
    </source>
</evidence>
<dbReference type="EMBL" id="ML978980">
    <property type="protein sequence ID" value="KAF1925921.1"/>
    <property type="molecule type" value="Genomic_DNA"/>
</dbReference>
<dbReference type="GeneID" id="54346021"/>
<dbReference type="RefSeq" id="XP_033446173.1">
    <property type="nucleotide sequence ID" value="XM_033588374.1"/>
</dbReference>
<name>A0A6A5RCE8_9PLEO</name>
<keyword evidence="1" id="KW-0472">Membrane</keyword>
<sequence>MGCCWAVLGDGVVSALRWVVTALRWVVTALRWVVVMALFALLEQQQMCGRDVLLCPARHSFVTLVAQFFALACLCVLSARNPRLTDMHIVRSESASTHQVQHSIAGPCSGGPALAYGRARPRRPHGRQGIEMQFITDRCDDCNSRRTGVYTSY</sequence>
<accession>A0A6A5RCE8</accession>
<reference evidence="2" key="1">
    <citation type="journal article" date="2020" name="Stud. Mycol.">
        <title>101 Dothideomycetes genomes: a test case for predicting lifestyles and emergence of pathogens.</title>
        <authorList>
            <person name="Haridas S."/>
            <person name="Albert R."/>
            <person name="Binder M."/>
            <person name="Bloem J."/>
            <person name="Labutti K."/>
            <person name="Salamov A."/>
            <person name="Andreopoulos B."/>
            <person name="Baker S."/>
            <person name="Barry K."/>
            <person name="Bills G."/>
            <person name="Bluhm B."/>
            <person name="Cannon C."/>
            <person name="Castanera R."/>
            <person name="Culley D."/>
            <person name="Daum C."/>
            <person name="Ezra D."/>
            <person name="Gonzalez J."/>
            <person name="Henrissat B."/>
            <person name="Kuo A."/>
            <person name="Liang C."/>
            <person name="Lipzen A."/>
            <person name="Lutzoni F."/>
            <person name="Magnuson J."/>
            <person name="Mondo S."/>
            <person name="Nolan M."/>
            <person name="Ohm R."/>
            <person name="Pangilinan J."/>
            <person name="Park H.-J."/>
            <person name="Ramirez L."/>
            <person name="Alfaro M."/>
            <person name="Sun H."/>
            <person name="Tritt A."/>
            <person name="Yoshinaga Y."/>
            <person name="Zwiers L.-H."/>
            <person name="Turgeon B."/>
            <person name="Goodwin S."/>
            <person name="Spatafora J."/>
            <person name="Crous P."/>
            <person name="Grigoriev I."/>
        </authorList>
    </citation>
    <scope>NUCLEOTIDE SEQUENCE</scope>
    <source>
        <strain evidence="2">CBS 183.55</strain>
    </source>
</reference>
<proteinExistence type="predicted"/>
<keyword evidence="1" id="KW-1133">Transmembrane helix</keyword>
<feature type="transmembrane region" description="Helical" evidence="1">
    <location>
        <begin position="22"/>
        <end position="41"/>
    </location>
</feature>
<dbReference type="AlphaFoldDB" id="A0A6A5RCE8"/>
<keyword evidence="1" id="KW-0812">Transmembrane</keyword>
<feature type="transmembrane region" description="Helical" evidence="1">
    <location>
        <begin position="61"/>
        <end position="79"/>
    </location>
</feature>